<evidence type="ECO:0000313" key="9">
    <source>
        <dbReference type="Proteomes" id="UP001597458"/>
    </source>
</evidence>
<dbReference type="HAMAP" id="MF_00073">
    <property type="entry name" value="NusB"/>
    <property type="match status" value="1"/>
</dbReference>
<reference evidence="9" key="1">
    <citation type="journal article" date="2019" name="Int. J. Syst. Evol. Microbiol.">
        <title>The Global Catalogue of Microorganisms (GCM) 10K type strain sequencing project: providing services to taxonomists for standard genome sequencing and annotation.</title>
        <authorList>
            <consortium name="The Broad Institute Genomics Platform"/>
            <consortium name="The Broad Institute Genome Sequencing Center for Infectious Disease"/>
            <person name="Wu L."/>
            <person name="Ma J."/>
        </authorList>
    </citation>
    <scope>NUCLEOTIDE SEQUENCE [LARGE SCALE GENOMIC DNA]</scope>
    <source>
        <strain evidence="9">TISTR 2241</strain>
    </source>
</reference>
<keyword evidence="4 6" id="KW-0805">Transcription regulation</keyword>
<dbReference type="Pfam" id="PF01029">
    <property type="entry name" value="NusB"/>
    <property type="match status" value="1"/>
</dbReference>
<keyword evidence="5 6" id="KW-0804">Transcription</keyword>
<comment type="caution">
    <text evidence="8">The sequence shown here is derived from an EMBL/GenBank/DDBJ whole genome shotgun (WGS) entry which is preliminary data.</text>
</comment>
<accession>A0ABW5PTY5</accession>
<keyword evidence="3 6" id="KW-0694">RNA-binding</keyword>
<protein>
    <recommendedName>
        <fullName evidence="6">Transcription antitermination protein NusB</fullName>
    </recommendedName>
    <alternativeName>
        <fullName evidence="6">Antitermination factor NusB</fullName>
    </alternativeName>
</protein>
<dbReference type="Gene3D" id="1.10.940.10">
    <property type="entry name" value="NusB-like"/>
    <property type="match status" value="1"/>
</dbReference>
<evidence type="ECO:0000256" key="2">
    <source>
        <dbReference type="ARBA" id="ARBA00022814"/>
    </source>
</evidence>
<evidence type="ECO:0000313" key="8">
    <source>
        <dbReference type="EMBL" id="MFD2618346.1"/>
    </source>
</evidence>
<dbReference type="EMBL" id="JBHUMR010000014">
    <property type="protein sequence ID" value="MFD2618346.1"/>
    <property type="molecule type" value="Genomic_DNA"/>
</dbReference>
<dbReference type="CDD" id="cd00619">
    <property type="entry name" value="Terminator_NusB"/>
    <property type="match status" value="1"/>
</dbReference>
<name>A0ABW5PTY5_9BACI</name>
<dbReference type="RefSeq" id="WP_141191413.1">
    <property type="nucleotide sequence ID" value="NZ_JBHUMR010000014.1"/>
</dbReference>
<gene>
    <name evidence="6 8" type="primary">nusB</name>
    <name evidence="8" type="ORF">ACFSTF_13630</name>
</gene>
<keyword evidence="9" id="KW-1185">Reference proteome</keyword>
<keyword evidence="2 6" id="KW-0889">Transcription antitermination</keyword>
<feature type="domain" description="NusB/RsmB/TIM44" evidence="7">
    <location>
        <begin position="4"/>
        <end position="128"/>
    </location>
</feature>
<evidence type="ECO:0000259" key="7">
    <source>
        <dbReference type="Pfam" id="PF01029"/>
    </source>
</evidence>
<evidence type="ECO:0000256" key="3">
    <source>
        <dbReference type="ARBA" id="ARBA00022884"/>
    </source>
</evidence>
<comment type="similarity">
    <text evidence="1 6">Belongs to the NusB family.</text>
</comment>
<evidence type="ECO:0000256" key="4">
    <source>
        <dbReference type="ARBA" id="ARBA00023015"/>
    </source>
</evidence>
<dbReference type="SUPFAM" id="SSF48013">
    <property type="entry name" value="NusB-like"/>
    <property type="match status" value="1"/>
</dbReference>
<evidence type="ECO:0000256" key="1">
    <source>
        <dbReference type="ARBA" id="ARBA00005952"/>
    </source>
</evidence>
<dbReference type="PANTHER" id="PTHR11078">
    <property type="entry name" value="N UTILIZATION SUBSTANCE PROTEIN B-RELATED"/>
    <property type="match status" value="1"/>
</dbReference>
<dbReference type="InterPro" id="IPR006027">
    <property type="entry name" value="NusB_RsmB_TIM44"/>
</dbReference>
<sequence>MNRRQAREKAVQALFQITVGQADAEEAIRNVQEMETGSQSNPLFELLVHQTIHNMPHIDEQIKKHLINWQFDRIANIDKTILRLGTCELLYLDDIPSSVSLNEAVELAKRFGDEKTRKFVNGILSQIAVDLKKN</sequence>
<dbReference type="InterPro" id="IPR011605">
    <property type="entry name" value="NusB_fam"/>
</dbReference>
<dbReference type="NCBIfam" id="TIGR01951">
    <property type="entry name" value="nusB"/>
    <property type="match status" value="1"/>
</dbReference>
<dbReference type="Proteomes" id="UP001597458">
    <property type="component" value="Unassembled WGS sequence"/>
</dbReference>
<proteinExistence type="inferred from homology"/>
<evidence type="ECO:0000256" key="5">
    <source>
        <dbReference type="ARBA" id="ARBA00023163"/>
    </source>
</evidence>
<dbReference type="PANTHER" id="PTHR11078:SF3">
    <property type="entry name" value="ANTITERMINATION NUSB DOMAIN-CONTAINING PROTEIN"/>
    <property type="match status" value="1"/>
</dbReference>
<organism evidence="8 9">
    <name type="scientific">Terrilactibacillus laevilacticus</name>
    <dbReference type="NCBI Taxonomy" id="1380157"/>
    <lineage>
        <taxon>Bacteria</taxon>
        <taxon>Bacillati</taxon>
        <taxon>Bacillota</taxon>
        <taxon>Bacilli</taxon>
        <taxon>Bacillales</taxon>
        <taxon>Bacillaceae</taxon>
        <taxon>Terrilactibacillus</taxon>
    </lineage>
</organism>
<evidence type="ECO:0000256" key="6">
    <source>
        <dbReference type="HAMAP-Rule" id="MF_00073"/>
    </source>
</evidence>
<dbReference type="InterPro" id="IPR035926">
    <property type="entry name" value="NusB-like_sf"/>
</dbReference>
<comment type="function">
    <text evidence="6">Involved in transcription antitermination. Required for transcription of ribosomal RNA (rRNA) genes. Binds specifically to the boxA antiterminator sequence of the ribosomal RNA (rrn) operons.</text>
</comment>